<accession>A0ABQ3EE75</accession>
<protein>
    <submittedName>
        <fullName evidence="4">Alanine racemase</fullName>
    </submittedName>
</protein>
<dbReference type="InterPro" id="IPR042208">
    <property type="entry name" value="D-ser_dehydrat-like_sf"/>
</dbReference>
<evidence type="ECO:0000256" key="1">
    <source>
        <dbReference type="ARBA" id="ARBA00005323"/>
    </source>
</evidence>
<dbReference type="RefSeq" id="WP_189437161.1">
    <property type="nucleotide sequence ID" value="NZ_BMXE01000004.1"/>
</dbReference>
<reference evidence="5" key="1">
    <citation type="journal article" date="2019" name="Int. J. Syst. Evol. Microbiol.">
        <title>The Global Catalogue of Microorganisms (GCM) 10K type strain sequencing project: providing services to taxonomists for standard genome sequencing and annotation.</title>
        <authorList>
            <consortium name="The Broad Institute Genomics Platform"/>
            <consortium name="The Broad Institute Genome Sequencing Center for Infectious Disease"/>
            <person name="Wu L."/>
            <person name="Ma J."/>
        </authorList>
    </citation>
    <scope>NUCLEOTIDE SEQUENCE [LARGE SCALE GENOMIC DNA]</scope>
    <source>
        <strain evidence="5">KCTC 12861</strain>
    </source>
</reference>
<keyword evidence="2" id="KW-0456">Lyase</keyword>
<dbReference type="Pfam" id="PF14031">
    <property type="entry name" value="D-ser_dehydrat"/>
    <property type="match status" value="1"/>
</dbReference>
<evidence type="ECO:0000313" key="5">
    <source>
        <dbReference type="Proteomes" id="UP000637980"/>
    </source>
</evidence>
<evidence type="ECO:0000313" key="4">
    <source>
        <dbReference type="EMBL" id="GHB34829.1"/>
    </source>
</evidence>
<sequence>MLEDLQTPCLLLDESAVRQNIKGMADRFKQIGVPLRPHLKTAKSIDVARILEEHGADRWTVSTLKEAEYFSSHGLKDILYAVSVSPQKMERVMKLNRSGAQMSICLDSTEMANDLSTMTLDGPPPRVYLEVDVDGHRTGVKAGQQRAIDVARILANASNLEFAGVMAHGGGVSYSADSKQELEAAAEQERTHTLAVKGAILEAGLPCPHVSIGSTPTALFGTSFDGVSDVRAGVYVFQDVFQSNLGMCAMEDVAATVLTTVISHAPHLNRIVVDAGGLALSKDRSCATQSNDCGFGFVSDADGHMDPLIYVGGVSQEHGYITTRDGSPLPFELYPLGTQLRILPNHTCMTCAAYDGYHVINGEHEGAWWPRCNGW</sequence>
<dbReference type="EMBL" id="BMXE01000004">
    <property type="protein sequence ID" value="GHB34829.1"/>
    <property type="molecule type" value="Genomic_DNA"/>
</dbReference>
<comment type="caution">
    <text evidence="4">The sequence shown here is derived from an EMBL/GenBank/DDBJ whole genome shotgun (WGS) entry which is preliminary data.</text>
</comment>
<dbReference type="InterPro" id="IPR051466">
    <property type="entry name" value="D-amino_acid_metab_enzyme"/>
</dbReference>
<dbReference type="SMART" id="SM01119">
    <property type="entry name" value="D-ser_dehydrat"/>
    <property type="match status" value="1"/>
</dbReference>
<dbReference type="Proteomes" id="UP000637980">
    <property type="component" value="Unassembled WGS sequence"/>
</dbReference>
<evidence type="ECO:0000256" key="2">
    <source>
        <dbReference type="ARBA" id="ARBA00023239"/>
    </source>
</evidence>
<dbReference type="InterPro" id="IPR026956">
    <property type="entry name" value="D-ser_dehydrat-like_dom"/>
</dbReference>
<dbReference type="PANTHER" id="PTHR28004:SF2">
    <property type="entry name" value="D-SERINE DEHYDRATASE"/>
    <property type="match status" value="1"/>
</dbReference>
<dbReference type="Gene3D" id="3.20.20.10">
    <property type="entry name" value="Alanine racemase"/>
    <property type="match status" value="1"/>
</dbReference>
<organism evidence="4 5">
    <name type="scientific">Pseudovibrio japonicus</name>
    <dbReference type="NCBI Taxonomy" id="366534"/>
    <lineage>
        <taxon>Bacteria</taxon>
        <taxon>Pseudomonadati</taxon>
        <taxon>Pseudomonadota</taxon>
        <taxon>Alphaproteobacteria</taxon>
        <taxon>Hyphomicrobiales</taxon>
        <taxon>Stappiaceae</taxon>
        <taxon>Pseudovibrio</taxon>
    </lineage>
</organism>
<comment type="similarity">
    <text evidence="1">Belongs to the DSD1 family.</text>
</comment>
<dbReference type="Gene3D" id="2.40.37.20">
    <property type="entry name" value="D-serine dehydratase-like domain"/>
    <property type="match status" value="1"/>
</dbReference>
<name>A0ABQ3EE75_9HYPH</name>
<dbReference type="InterPro" id="IPR001608">
    <property type="entry name" value="Ala_racemase_N"/>
</dbReference>
<evidence type="ECO:0000259" key="3">
    <source>
        <dbReference type="SMART" id="SM01119"/>
    </source>
</evidence>
<feature type="domain" description="D-serine dehydratase-like" evidence="3">
    <location>
        <begin position="254"/>
        <end position="361"/>
    </location>
</feature>
<dbReference type="SUPFAM" id="SSF51419">
    <property type="entry name" value="PLP-binding barrel"/>
    <property type="match status" value="1"/>
</dbReference>
<dbReference type="PANTHER" id="PTHR28004">
    <property type="entry name" value="ZGC:162816-RELATED"/>
    <property type="match status" value="1"/>
</dbReference>
<proteinExistence type="inferred from homology"/>
<dbReference type="InterPro" id="IPR029066">
    <property type="entry name" value="PLP-binding_barrel"/>
</dbReference>
<dbReference type="Pfam" id="PF01168">
    <property type="entry name" value="Ala_racemase_N"/>
    <property type="match status" value="1"/>
</dbReference>
<keyword evidence="5" id="KW-1185">Reference proteome</keyword>
<gene>
    <name evidence="4" type="ORF">GCM10007094_25320</name>
</gene>